<evidence type="ECO:0008006" key="4">
    <source>
        <dbReference type="Google" id="ProtNLM"/>
    </source>
</evidence>
<proteinExistence type="predicted"/>
<gene>
    <name evidence="2" type="ORF">H696_02925</name>
</gene>
<evidence type="ECO:0000313" key="2">
    <source>
        <dbReference type="EMBL" id="KCV70580.1"/>
    </source>
</evidence>
<feature type="region of interest" description="Disordered" evidence="1">
    <location>
        <begin position="132"/>
        <end position="151"/>
    </location>
</feature>
<dbReference type="GeneID" id="20527650"/>
<reference evidence="2" key="1">
    <citation type="submission" date="2013-04" db="EMBL/GenBank/DDBJ databases">
        <title>The Genome Sequence of Fonticula alba ATCC 38817.</title>
        <authorList>
            <consortium name="The Broad Institute Genomics Platform"/>
            <person name="Russ C."/>
            <person name="Cuomo C."/>
            <person name="Burger G."/>
            <person name="Gray M.W."/>
            <person name="Holland P.W.H."/>
            <person name="King N."/>
            <person name="Lang F.B.F."/>
            <person name="Roger A.J."/>
            <person name="Ruiz-Trillo I."/>
            <person name="Brown M."/>
            <person name="Walker B."/>
            <person name="Young S."/>
            <person name="Zeng Q."/>
            <person name="Gargeya S."/>
            <person name="Fitzgerald M."/>
            <person name="Haas B."/>
            <person name="Abouelleil A."/>
            <person name="Allen A.W."/>
            <person name="Alvarado L."/>
            <person name="Arachchi H.M."/>
            <person name="Berlin A.M."/>
            <person name="Chapman S.B."/>
            <person name="Gainer-Dewar J."/>
            <person name="Goldberg J."/>
            <person name="Griggs A."/>
            <person name="Gujja S."/>
            <person name="Hansen M."/>
            <person name="Howarth C."/>
            <person name="Imamovic A."/>
            <person name="Ireland A."/>
            <person name="Larimer J."/>
            <person name="McCowan C."/>
            <person name="Murphy C."/>
            <person name="Pearson M."/>
            <person name="Poon T.W."/>
            <person name="Priest M."/>
            <person name="Roberts A."/>
            <person name="Saif S."/>
            <person name="Shea T."/>
            <person name="Sisk P."/>
            <person name="Sykes S."/>
            <person name="Wortman J."/>
            <person name="Nusbaum C."/>
            <person name="Birren B."/>
        </authorList>
    </citation>
    <scope>NUCLEOTIDE SEQUENCE [LARGE SCALE GENOMIC DNA]</scope>
    <source>
        <strain evidence="2">ATCC 38817</strain>
    </source>
</reference>
<keyword evidence="3" id="KW-1185">Reference proteome</keyword>
<name>A0A058Z8K7_FONAL</name>
<evidence type="ECO:0000313" key="3">
    <source>
        <dbReference type="Proteomes" id="UP000030693"/>
    </source>
</evidence>
<dbReference type="RefSeq" id="XP_009495096.1">
    <property type="nucleotide sequence ID" value="XM_009496821.1"/>
</dbReference>
<dbReference type="AlphaFoldDB" id="A0A058Z8K7"/>
<evidence type="ECO:0000256" key="1">
    <source>
        <dbReference type="SAM" id="MobiDB-lite"/>
    </source>
</evidence>
<accession>A0A058Z8K7</accession>
<organism evidence="2">
    <name type="scientific">Fonticula alba</name>
    <name type="common">Slime mold</name>
    <dbReference type="NCBI Taxonomy" id="691883"/>
    <lineage>
        <taxon>Eukaryota</taxon>
        <taxon>Rotosphaerida</taxon>
        <taxon>Fonticulaceae</taxon>
        <taxon>Fonticula</taxon>
    </lineage>
</organism>
<protein>
    <recommendedName>
        <fullName evidence="4">MRPL25 domain-containing protein</fullName>
    </recommendedName>
</protein>
<dbReference type="EMBL" id="KB932204">
    <property type="protein sequence ID" value="KCV70580.1"/>
    <property type="molecule type" value="Genomic_DNA"/>
</dbReference>
<sequence>MLSAVVSRRLAASAASSAFRGPAVQPAAARLFSQAVQTDEPAEQALEEIPEAAAPPSKRSLRRAASICTSHPRGLLNRLEALEVRSKPTLMENGVWRKPLDSKRTIARLRRMVYLGKLNGVELDWPLPEKQRTPMRGIARPPKLHKDEHTKQARIDTLKKNLLRMDKVIEEYRLERVERREKKRPIV</sequence>
<dbReference type="Proteomes" id="UP000030693">
    <property type="component" value="Unassembled WGS sequence"/>
</dbReference>